<reference evidence="5 6" key="1">
    <citation type="journal article" date="2018" name="Mol. Plant">
        <title>The genome of Artemisia annua provides insight into the evolution of Asteraceae family and artemisinin biosynthesis.</title>
        <authorList>
            <person name="Shen Q."/>
            <person name="Zhang L."/>
            <person name="Liao Z."/>
            <person name="Wang S."/>
            <person name="Yan T."/>
            <person name="Shi P."/>
            <person name="Liu M."/>
            <person name="Fu X."/>
            <person name="Pan Q."/>
            <person name="Wang Y."/>
            <person name="Lv Z."/>
            <person name="Lu X."/>
            <person name="Zhang F."/>
            <person name="Jiang W."/>
            <person name="Ma Y."/>
            <person name="Chen M."/>
            <person name="Hao X."/>
            <person name="Li L."/>
            <person name="Tang Y."/>
            <person name="Lv G."/>
            <person name="Zhou Y."/>
            <person name="Sun X."/>
            <person name="Brodelius P.E."/>
            <person name="Rose J.K.C."/>
            <person name="Tang K."/>
        </authorList>
    </citation>
    <scope>NUCLEOTIDE SEQUENCE [LARGE SCALE GENOMIC DNA]</scope>
    <source>
        <strain evidence="6">cv. Huhao1</strain>
        <tissue evidence="5">Leaf</tissue>
    </source>
</reference>
<keyword evidence="1" id="KW-0808">Transferase</keyword>
<evidence type="ECO:0000256" key="3">
    <source>
        <dbReference type="ARBA" id="ARBA00022840"/>
    </source>
</evidence>
<feature type="domain" description="Receptor-like PK ALE2 N-terminal" evidence="4">
    <location>
        <begin position="33"/>
        <end position="116"/>
    </location>
</feature>
<keyword evidence="1" id="KW-0418">Kinase</keyword>
<dbReference type="GO" id="GO:0004674">
    <property type="term" value="F:protein serine/threonine kinase activity"/>
    <property type="evidence" value="ECO:0007669"/>
    <property type="project" value="UniProtKB-KW"/>
</dbReference>
<dbReference type="EMBL" id="PKPP01001274">
    <property type="protein sequence ID" value="PWA84052.1"/>
    <property type="molecule type" value="Genomic_DNA"/>
</dbReference>
<evidence type="ECO:0000259" key="4">
    <source>
        <dbReference type="Pfam" id="PF23180"/>
    </source>
</evidence>
<dbReference type="AlphaFoldDB" id="A0A2U1PE53"/>
<comment type="caution">
    <text evidence="5">The sequence shown here is derived from an EMBL/GenBank/DDBJ whole genome shotgun (WGS) entry which is preliminary data.</text>
</comment>
<evidence type="ECO:0000313" key="6">
    <source>
        <dbReference type="Proteomes" id="UP000245207"/>
    </source>
</evidence>
<accession>A0A2U1PE53</accession>
<organism evidence="5 6">
    <name type="scientific">Artemisia annua</name>
    <name type="common">Sweet wormwood</name>
    <dbReference type="NCBI Taxonomy" id="35608"/>
    <lineage>
        <taxon>Eukaryota</taxon>
        <taxon>Viridiplantae</taxon>
        <taxon>Streptophyta</taxon>
        <taxon>Embryophyta</taxon>
        <taxon>Tracheophyta</taxon>
        <taxon>Spermatophyta</taxon>
        <taxon>Magnoliopsida</taxon>
        <taxon>eudicotyledons</taxon>
        <taxon>Gunneridae</taxon>
        <taxon>Pentapetalae</taxon>
        <taxon>asterids</taxon>
        <taxon>campanulids</taxon>
        <taxon>Asterales</taxon>
        <taxon>Asteraceae</taxon>
        <taxon>Asteroideae</taxon>
        <taxon>Anthemideae</taxon>
        <taxon>Artemisiinae</taxon>
        <taxon>Artemisia</taxon>
    </lineage>
</organism>
<keyword evidence="5" id="KW-0430">Lectin</keyword>
<evidence type="ECO:0000256" key="1">
    <source>
        <dbReference type="ARBA" id="ARBA00022527"/>
    </source>
</evidence>
<dbReference type="PANTHER" id="PTHR47989">
    <property type="entry name" value="OS01G0750732 PROTEIN"/>
    <property type="match status" value="1"/>
</dbReference>
<dbReference type="Pfam" id="PF23180">
    <property type="entry name" value="ALE2_N"/>
    <property type="match status" value="1"/>
</dbReference>
<keyword evidence="6" id="KW-1185">Reference proteome</keyword>
<dbReference type="STRING" id="35608.A0A2U1PE53"/>
<dbReference type="GO" id="GO:0005524">
    <property type="term" value="F:ATP binding"/>
    <property type="evidence" value="ECO:0007669"/>
    <property type="project" value="UniProtKB-KW"/>
</dbReference>
<protein>
    <submittedName>
        <fullName evidence="5">Concanavalin A-like lectin/glucanase, subgroup</fullName>
    </submittedName>
</protein>
<proteinExistence type="predicted"/>
<gene>
    <name evidence="5" type="ORF">CTI12_AA164340</name>
</gene>
<name>A0A2U1PE53_ARTAN</name>
<dbReference type="OrthoDB" id="1739377at2759"/>
<keyword evidence="3" id="KW-0067">ATP-binding</keyword>
<dbReference type="InterPro" id="IPR057597">
    <property type="entry name" value="ALE2_N"/>
</dbReference>
<dbReference type="GO" id="GO:0030246">
    <property type="term" value="F:carbohydrate binding"/>
    <property type="evidence" value="ECO:0007669"/>
    <property type="project" value="UniProtKB-KW"/>
</dbReference>
<sequence length="157" mass="18123">MYRTTCSGSYGFTLWLYYSNESQDSSTSIRVCCFPFVNELEIKIAADTYLTQSQVVIVSVSADSENKGKIVVDINLLPLGEQVDSLTAELTYNKFWRKRFSLDEDLFGDYDVDFIQREYFSSKSVISELNDQVIEWFSQCRGHGKREDGYVYFPLSD</sequence>
<keyword evidence="2" id="KW-0547">Nucleotide-binding</keyword>
<dbReference type="Proteomes" id="UP000245207">
    <property type="component" value="Unassembled WGS sequence"/>
</dbReference>
<dbReference type="PANTHER" id="PTHR47989:SF47">
    <property type="entry name" value="SERINE_THREONINE-PROTEIN KINASE PBL28-RELATED"/>
    <property type="match status" value="1"/>
</dbReference>
<evidence type="ECO:0000256" key="2">
    <source>
        <dbReference type="ARBA" id="ARBA00022741"/>
    </source>
</evidence>
<evidence type="ECO:0000313" key="5">
    <source>
        <dbReference type="EMBL" id="PWA84052.1"/>
    </source>
</evidence>
<keyword evidence="1" id="KW-0723">Serine/threonine-protein kinase</keyword>